<name>A0A7R8ZN55_9CRUS</name>
<sequence length="765" mass="83291">METQGSVRIPNVCETTTSHVASPNSRSTRPSPTMTSTPCRPTRASPVTSWLATKAESVNETEAGPESLQPAKERGNRLEDRGNRLEERGNRLEERGNRLEERGNRLEERGNRLEERGNRLEERGNRLEERGNRNEELECKAPPAIAHGVVEVPGFQGSYRYGQEAQYRCNPGYTIWGNATRFCNARAEWSGEAPTCQKIICAPPPRFENSIYILEDGSTGWNSIVTYHCLEGFVMNRERSNASTVCTDSGDWANVYVECIPGLLLPGPTIVEEASEFINNNNLEESRPEATSASEVISEPDARNQGPNPSTLEVILGLCAVATVVGIAVLILAYLFVKKRKDANYPSEKDFLNEFTSHCSCLERRENLYDEVYTPSASNRESHPDASLEPISIYDNGSRGNSSVAAQSGESSYDAPSLGNSGYDIPHQHRKRSGSSNHHRHHRHSPRHSPRSSPRHSPRSSPKYENLQFFRTGEQRRYENLILGTARSVTPINTSSPKHPVDATVVTQRHLSSSAKSSSPEPDGPPSSLMMVPASTPLYAQIDKARKRTRRSEAASPDGSSDSGRETADGASPSQPSSLLLPQPSPIIQKDRALEEEPVVGPDGEGVNDDTGSSIPDYESLGDPSRGPSRKNSTASSSYLRSLNDSRSLTGPRVMSTFGKGRAETEDTGVKNAGVVAEVKRLIYAQMDVSAPVAGASVQQDRTVYSNIRPSSLKPPSSPLGGNRKKNPPPKVPKKPPHLAGAGSTPPSSLVSTVSGQLKDSIDLV</sequence>
<evidence type="ECO:0000256" key="7">
    <source>
        <dbReference type="SAM" id="Phobius"/>
    </source>
</evidence>
<evidence type="ECO:0000256" key="4">
    <source>
        <dbReference type="ARBA" id="ARBA00023180"/>
    </source>
</evidence>
<keyword evidence="7" id="KW-0812">Transmembrane</keyword>
<feature type="compositionally biased region" description="Polar residues" evidence="6">
    <location>
        <begin position="281"/>
        <end position="295"/>
    </location>
</feature>
<feature type="compositionally biased region" description="Low complexity" evidence="6">
    <location>
        <begin position="512"/>
        <end position="521"/>
    </location>
</feature>
<dbReference type="PROSITE" id="PS50923">
    <property type="entry name" value="SUSHI"/>
    <property type="match status" value="2"/>
</dbReference>
<feature type="compositionally biased region" description="Low complexity" evidence="6">
    <location>
        <begin position="22"/>
        <end position="43"/>
    </location>
</feature>
<organism evidence="8">
    <name type="scientific">Cyprideis torosa</name>
    <dbReference type="NCBI Taxonomy" id="163714"/>
    <lineage>
        <taxon>Eukaryota</taxon>
        <taxon>Metazoa</taxon>
        <taxon>Ecdysozoa</taxon>
        <taxon>Arthropoda</taxon>
        <taxon>Crustacea</taxon>
        <taxon>Oligostraca</taxon>
        <taxon>Ostracoda</taxon>
        <taxon>Podocopa</taxon>
        <taxon>Podocopida</taxon>
        <taxon>Cytherocopina</taxon>
        <taxon>Cytheroidea</taxon>
        <taxon>Cytherideidae</taxon>
        <taxon>Cyprideis</taxon>
    </lineage>
</organism>
<dbReference type="InterPro" id="IPR050350">
    <property type="entry name" value="Compl-Cell_Adhes-Reg"/>
</dbReference>
<feature type="region of interest" description="Disordered" evidence="6">
    <location>
        <begin position="544"/>
        <end position="669"/>
    </location>
</feature>
<dbReference type="Pfam" id="PF00084">
    <property type="entry name" value="Sushi"/>
    <property type="match status" value="2"/>
</dbReference>
<feature type="compositionally biased region" description="Polar residues" evidence="6">
    <location>
        <begin position="630"/>
        <end position="649"/>
    </location>
</feature>
<dbReference type="AlphaFoldDB" id="A0A7R8ZN55"/>
<gene>
    <name evidence="8" type="ORF">CTOB1V02_LOCUS8653</name>
</gene>
<feature type="disulfide bond" evidence="5">
    <location>
        <begin position="169"/>
        <end position="196"/>
    </location>
</feature>
<reference evidence="8" key="1">
    <citation type="submission" date="2020-11" db="EMBL/GenBank/DDBJ databases">
        <authorList>
            <person name="Tran Van P."/>
        </authorList>
    </citation>
    <scope>NUCLEOTIDE SEQUENCE</scope>
</reference>
<feature type="region of interest" description="Disordered" evidence="6">
    <location>
        <begin position="375"/>
        <end position="472"/>
    </location>
</feature>
<evidence type="ECO:0000256" key="2">
    <source>
        <dbReference type="ARBA" id="ARBA00022737"/>
    </source>
</evidence>
<evidence type="ECO:0000256" key="1">
    <source>
        <dbReference type="ARBA" id="ARBA00022659"/>
    </source>
</evidence>
<keyword evidence="1 5" id="KW-0768">Sushi</keyword>
<dbReference type="OrthoDB" id="6433056at2759"/>
<accession>A0A7R8ZN55</accession>
<feature type="compositionally biased region" description="Basic and acidic residues" evidence="6">
    <location>
        <begin position="71"/>
        <end position="96"/>
    </location>
</feature>
<dbReference type="PANTHER" id="PTHR19325">
    <property type="entry name" value="COMPLEMENT COMPONENT-RELATED SUSHI DOMAIN-CONTAINING"/>
    <property type="match status" value="1"/>
</dbReference>
<protein>
    <submittedName>
        <fullName evidence="8">Uncharacterized protein</fullName>
    </submittedName>
</protein>
<dbReference type="InterPro" id="IPR035976">
    <property type="entry name" value="Sushi/SCR/CCP_sf"/>
</dbReference>
<feature type="compositionally biased region" description="Polar residues" evidence="6">
    <location>
        <begin position="398"/>
        <end position="411"/>
    </location>
</feature>
<keyword evidence="2" id="KW-0677">Repeat</keyword>
<feature type="compositionally biased region" description="Low complexity" evidence="6">
    <location>
        <begin position="743"/>
        <end position="756"/>
    </location>
</feature>
<feature type="region of interest" description="Disordered" evidence="6">
    <location>
        <begin position="507"/>
        <end position="532"/>
    </location>
</feature>
<comment type="caution">
    <text evidence="5">Lacks conserved residue(s) required for the propagation of feature annotation.</text>
</comment>
<evidence type="ECO:0000256" key="6">
    <source>
        <dbReference type="SAM" id="MobiDB-lite"/>
    </source>
</evidence>
<dbReference type="Gene3D" id="2.10.70.10">
    <property type="entry name" value="Complement Module, domain 1"/>
    <property type="match status" value="2"/>
</dbReference>
<keyword evidence="4" id="KW-0325">Glycoprotein</keyword>
<dbReference type="CDD" id="cd00033">
    <property type="entry name" value="CCP"/>
    <property type="match status" value="2"/>
</dbReference>
<dbReference type="SMART" id="SM00032">
    <property type="entry name" value="CCP"/>
    <property type="match status" value="2"/>
</dbReference>
<proteinExistence type="predicted"/>
<dbReference type="EMBL" id="OB662966">
    <property type="protein sequence ID" value="CAD7230797.1"/>
    <property type="molecule type" value="Genomic_DNA"/>
</dbReference>
<evidence type="ECO:0000256" key="3">
    <source>
        <dbReference type="ARBA" id="ARBA00023157"/>
    </source>
</evidence>
<feature type="transmembrane region" description="Helical" evidence="7">
    <location>
        <begin position="314"/>
        <end position="337"/>
    </location>
</feature>
<keyword evidence="7" id="KW-1133">Transmembrane helix</keyword>
<dbReference type="SUPFAM" id="SSF57535">
    <property type="entry name" value="Complement control module/SCR domain"/>
    <property type="match status" value="2"/>
</dbReference>
<feature type="region of interest" description="Disordered" evidence="6">
    <location>
        <begin position="704"/>
        <end position="765"/>
    </location>
</feature>
<keyword evidence="3 5" id="KW-1015">Disulfide bond</keyword>
<feature type="region of interest" description="Disordered" evidence="6">
    <location>
        <begin position="1"/>
        <end position="96"/>
    </location>
</feature>
<evidence type="ECO:0000256" key="5">
    <source>
        <dbReference type="PROSITE-ProRule" id="PRU00302"/>
    </source>
</evidence>
<feature type="compositionally biased region" description="Basic residues" evidence="6">
    <location>
        <begin position="428"/>
        <end position="458"/>
    </location>
</feature>
<feature type="compositionally biased region" description="Low complexity" evidence="6">
    <location>
        <begin position="572"/>
        <end position="588"/>
    </location>
</feature>
<feature type="compositionally biased region" description="Polar residues" evidence="6">
    <location>
        <begin position="45"/>
        <end position="60"/>
    </location>
</feature>
<feature type="compositionally biased region" description="Basic residues" evidence="6">
    <location>
        <begin position="723"/>
        <end position="737"/>
    </location>
</feature>
<evidence type="ECO:0000313" key="8">
    <source>
        <dbReference type="EMBL" id="CAD7230797.1"/>
    </source>
</evidence>
<dbReference type="PANTHER" id="PTHR19325:SF575">
    <property type="entry name" value="LOCOMOTION-RELATED PROTEIN HIKARU GENKI"/>
    <property type="match status" value="1"/>
</dbReference>
<dbReference type="InterPro" id="IPR000436">
    <property type="entry name" value="Sushi_SCR_CCP_dom"/>
</dbReference>
<keyword evidence="7" id="KW-0472">Membrane</keyword>
<feature type="region of interest" description="Disordered" evidence="6">
    <location>
        <begin position="281"/>
        <end position="307"/>
    </location>
</feature>